<protein>
    <submittedName>
        <fullName evidence="2">Uncharacterized protein</fullName>
    </submittedName>
</protein>
<organism evidence="2 3">
    <name type="scientific">Falsiruegeria mediterranea M17</name>
    <dbReference type="NCBI Taxonomy" id="1200281"/>
    <lineage>
        <taxon>Bacteria</taxon>
        <taxon>Pseudomonadati</taxon>
        <taxon>Pseudomonadota</taxon>
        <taxon>Alphaproteobacteria</taxon>
        <taxon>Rhodobacterales</taxon>
        <taxon>Roseobacteraceae</taxon>
        <taxon>Falsiruegeria</taxon>
    </lineage>
</organism>
<feature type="transmembrane region" description="Helical" evidence="1">
    <location>
        <begin position="37"/>
        <end position="58"/>
    </location>
</feature>
<keyword evidence="1" id="KW-0472">Membrane</keyword>
<keyword evidence="1" id="KW-0812">Transmembrane</keyword>
<evidence type="ECO:0000313" key="2">
    <source>
        <dbReference type="EMBL" id="SPJ27216.1"/>
    </source>
</evidence>
<sequence>MSFAKFEESRAGNCAAFAMRERAMITEIWASFRRLPLWVQIWVGVILMPVNLLPLAFLGQPGGVTIAVLAIGGMVLNLPILLFERGFSKAMAFPHILLWTPLLGVISGQLQGGVSGGYLQVLLLLLAVDLISLLFDYVDAIKWWQGERDVA</sequence>
<gene>
    <name evidence="2" type="ORF">TRM7615_00699</name>
</gene>
<keyword evidence="1" id="KW-1133">Transmembrane helix</keyword>
<feature type="transmembrane region" description="Helical" evidence="1">
    <location>
        <begin position="90"/>
        <end position="111"/>
    </location>
</feature>
<dbReference type="Proteomes" id="UP000244898">
    <property type="component" value="Unassembled WGS sequence"/>
</dbReference>
<dbReference type="AlphaFoldDB" id="A0A2R8C4C0"/>
<reference evidence="3" key="1">
    <citation type="submission" date="2018-03" db="EMBL/GenBank/DDBJ databases">
        <authorList>
            <person name="Rodrigo-Torres L."/>
            <person name="Arahal R. D."/>
            <person name="Lucena T."/>
        </authorList>
    </citation>
    <scope>NUCLEOTIDE SEQUENCE [LARGE SCALE GENOMIC DNA]</scope>
    <source>
        <strain evidence="3">CECT 7615</strain>
    </source>
</reference>
<feature type="transmembrane region" description="Helical" evidence="1">
    <location>
        <begin position="64"/>
        <end position="83"/>
    </location>
</feature>
<accession>A0A2R8C4C0</accession>
<proteinExistence type="predicted"/>
<evidence type="ECO:0000313" key="3">
    <source>
        <dbReference type="Proteomes" id="UP000244898"/>
    </source>
</evidence>
<dbReference type="EMBL" id="ONZG01000002">
    <property type="protein sequence ID" value="SPJ27216.1"/>
    <property type="molecule type" value="Genomic_DNA"/>
</dbReference>
<feature type="transmembrane region" description="Helical" evidence="1">
    <location>
        <begin position="117"/>
        <end position="138"/>
    </location>
</feature>
<evidence type="ECO:0000256" key="1">
    <source>
        <dbReference type="SAM" id="Phobius"/>
    </source>
</evidence>
<name>A0A2R8C4C0_9RHOB</name>
<keyword evidence="3" id="KW-1185">Reference proteome</keyword>